<keyword evidence="5" id="KW-0808">Transferase</keyword>
<dbReference type="Gene3D" id="1.10.600.10">
    <property type="entry name" value="Farnesyl Diphosphate Synthase"/>
    <property type="match status" value="1"/>
</dbReference>
<dbReference type="KEGG" id="cqi:110736106"/>
<comment type="similarity">
    <text evidence="3">Belongs to the phytoene/squalene synthase family.</text>
</comment>
<reference evidence="8" key="1">
    <citation type="journal article" date="2017" name="Nature">
        <title>The genome of Chenopodium quinoa.</title>
        <authorList>
            <person name="Jarvis D.E."/>
            <person name="Ho Y.S."/>
            <person name="Lightfoot D.J."/>
            <person name="Schmoeckel S.M."/>
            <person name="Li B."/>
            <person name="Borm T.J.A."/>
            <person name="Ohyanagi H."/>
            <person name="Mineta K."/>
            <person name="Michell C.T."/>
            <person name="Saber N."/>
            <person name="Kharbatia N.M."/>
            <person name="Rupper R.R."/>
            <person name="Sharp A.R."/>
            <person name="Dally N."/>
            <person name="Boughton B.A."/>
            <person name="Woo Y.H."/>
            <person name="Gao G."/>
            <person name="Schijlen E.G.W.M."/>
            <person name="Guo X."/>
            <person name="Momin A.A."/>
            <person name="Negrao S."/>
            <person name="Al-Babili S."/>
            <person name="Gehring C."/>
            <person name="Roessner U."/>
            <person name="Jung C."/>
            <person name="Murphy K."/>
            <person name="Arold S.T."/>
            <person name="Gojobori T."/>
            <person name="van der Linden C.G."/>
            <person name="van Loo E.N."/>
            <person name="Jellen E.N."/>
            <person name="Maughan P.J."/>
            <person name="Tester M."/>
        </authorList>
    </citation>
    <scope>NUCLEOTIDE SEQUENCE [LARGE SCALE GENOMIC DNA]</scope>
    <source>
        <strain evidence="8">cv. PI 614886</strain>
    </source>
</reference>
<dbReference type="GeneID" id="110736106"/>
<reference evidence="8" key="2">
    <citation type="submission" date="2021-03" db="UniProtKB">
        <authorList>
            <consortium name="EnsemblPlants"/>
        </authorList>
    </citation>
    <scope>IDENTIFICATION</scope>
</reference>
<dbReference type="GO" id="GO:0046905">
    <property type="term" value="F:15-cis-phytoene synthase activity"/>
    <property type="evidence" value="ECO:0007669"/>
    <property type="project" value="UniProtKB-EC"/>
</dbReference>
<dbReference type="GO" id="GO:0009536">
    <property type="term" value="C:plastid"/>
    <property type="evidence" value="ECO:0007669"/>
    <property type="project" value="UniProtKB-ARBA"/>
</dbReference>
<dbReference type="PANTHER" id="PTHR31480">
    <property type="entry name" value="BIFUNCTIONAL LYCOPENE CYCLASE/PHYTOENE SYNTHASE"/>
    <property type="match status" value="1"/>
</dbReference>
<dbReference type="SUPFAM" id="SSF48576">
    <property type="entry name" value="Terpenoid synthases"/>
    <property type="match status" value="1"/>
</dbReference>
<gene>
    <name evidence="8" type="primary">LOC110736106</name>
</gene>
<evidence type="ECO:0000313" key="8">
    <source>
        <dbReference type="EnsemblPlants" id="AUR62000017-RA:cds"/>
    </source>
</evidence>
<accession>A0A803KLW1</accession>
<name>A0A803KLW1_CHEQI</name>
<dbReference type="Gramene" id="AUR62000017-RA">
    <property type="protein sequence ID" value="AUR62000017-RA:cds"/>
    <property type="gene ID" value="AUR62000017"/>
</dbReference>
<dbReference type="FunFam" id="1.10.600.10:FF:000004">
    <property type="entry name" value="Phytoene synthase chloroplastic"/>
    <property type="match status" value="1"/>
</dbReference>
<proteinExistence type="inferred from homology"/>
<comment type="pathway">
    <text evidence="2">Carotenoid biosynthesis; phytoene biosynthesis; all-trans-phytoene from geranylgeranyl diphosphate: step 1/1.</text>
</comment>
<comment type="catalytic activity">
    <reaction evidence="1">
        <text>2 (2E,6E,10E)-geranylgeranyl diphosphate = 15-cis-phytoene + 2 diphosphate</text>
        <dbReference type="Rhea" id="RHEA:34475"/>
        <dbReference type="ChEBI" id="CHEBI:27787"/>
        <dbReference type="ChEBI" id="CHEBI:33019"/>
        <dbReference type="ChEBI" id="CHEBI:58756"/>
        <dbReference type="EC" id="2.5.1.32"/>
    </reaction>
</comment>
<evidence type="ECO:0000256" key="1">
    <source>
        <dbReference type="ARBA" id="ARBA00001805"/>
    </source>
</evidence>
<evidence type="ECO:0000256" key="2">
    <source>
        <dbReference type="ARBA" id="ARBA00005172"/>
    </source>
</evidence>
<dbReference type="InterPro" id="IPR008949">
    <property type="entry name" value="Isoprenoid_synthase_dom_sf"/>
</dbReference>
<dbReference type="Pfam" id="PF00494">
    <property type="entry name" value="SQS_PSY"/>
    <property type="match status" value="1"/>
</dbReference>
<evidence type="ECO:0000256" key="3">
    <source>
        <dbReference type="ARBA" id="ARBA00006251"/>
    </source>
</evidence>
<dbReference type="AlphaFoldDB" id="A0A803KLW1"/>
<dbReference type="InterPro" id="IPR033904">
    <property type="entry name" value="Trans_IPPS_HH"/>
</dbReference>
<dbReference type="CDD" id="cd00683">
    <property type="entry name" value="Trans_IPPS_HH"/>
    <property type="match status" value="1"/>
</dbReference>
<keyword evidence="7" id="KW-0414">Isoprene biosynthesis</keyword>
<dbReference type="InterPro" id="IPR002060">
    <property type="entry name" value="Squ/phyt_synthse"/>
</dbReference>
<evidence type="ECO:0000256" key="7">
    <source>
        <dbReference type="ARBA" id="ARBA00023229"/>
    </source>
</evidence>
<dbReference type="PROSITE" id="PS01045">
    <property type="entry name" value="SQUALEN_PHYTOEN_SYN_2"/>
    <property type="match status" value="1"/>
</dbReference>
<evidence type="ECO:0000256" key="4">
    <source>
        <dbReference type="ARBA" id="ARBA00012396"/>
    </source>
</evidence>
<keyword evidence="6" id="KW-0125">Carotenoid biosynthesis</keyword>
<evidence type="ECO:0000256" key="5">
    <source>
        <dbReference type="ARBA" id="ARBA00022679"/>
    </source>
</evidence>
<dbReference type="RefSeq" id="XP_021771948.1">
    <property type="nucleotide sequence ID" value="XM_021916256.1"/>
</dbReference>
<evidence type="ECO:0000313" key="9">
    <source>
        <dbReference type="Proteomes" id="UP000596660"/>
    </source>
</evidence>
<protein>
    <recommendedName>
        <fullName evidence="4">15-cis-phytoene synthase</fullName>
        <ecNumber evidence="4">2.5.1.32</ecNumber>
    </recommendedName>
</protein>
<evidence type="ECO:0000256" key="6">
    <source>
        <dbReference type="ARBA" id="ARBA00022746"/>
    </source>
</evidence>
<dbReference type="Proteomes" id="UP000596660">
    <property type="component" value="Unplaced"/>
</dbReference>
<sequence length="379" mass="43361">MNNFSLELQLLHIKPTGVGAAAKYGRASLVRKSKVAKAVLESKPKSSLVLPYKGVDPLVESKILQIIERQLKGSVSRKETRFDPVVLKEAYETCRQICAERSTTYYLGSLLMTEERKKAVWAVYAWGQRTDELVDKNLASAAVLDSWEKRLEDIFNGCPRDIADTALADTFQRIPLDIEPFKDLMQGMRMDAWKTCYENYEELVLYCYYVAITGCLMTLPIAGMSPESETSTESIFQAVVSLGIANQLTNILRDVAEDAERGRVYLPQDELREFGLTNEDIFSKNVTEEWREFIKKQIERARYYYDQGEHIASQLDISSRWPVWASMMLYRKILNKIEANNYDNLTKRAKVGSIEKMLTLPLAYAKAMDWYSGTKSVPR</sequence>
<dbReference type="EC" id="2.5.1.32" evidence="4"/>
<keyword evidence="9" id="KW-1185">Reference proteome</keyword>
<dbReference type="GO" id="GO:0051996">
    <property type="term" value="F:squalene synthase [NAD(P)H] activity"/>
    <property type="evidence" value="ECO:0007669"/>
    <property type="project" value="InterPro"/>
</dbReference>
<dbReference type="EnsemblPlants" id="AUR62000017-RA">
    <property type="protein sequence ID" value="AUR62000017-RA:cds"/>
    <property type="gene ID" value="AUR62000017"/>
</dbReference>
<organism evidence="8 9">
    <name type="scientific">Chenopodium quinoa</name>
    <name type="common">Quinoa</name>
    <dbReference type="NCBI Taxonomy" id="63459"/>
    <lineage>
        <taxon>Eukaryota</taxon>
        <taxon>Viridiplantae</taxon>
        <taxon>Streptophyta</taxon>
        <taxon>Embryophyta</taxon>
        <taxon>Tracheophyta</taxon>
        <taxon>Spermatophyta</taxon>
        <taxon>Magnoliopsida</taxon>
        <taxon>eudicotyledons</taxon>
        <taxon>Gunneridae</taxon>
        <taxon>Pentapetalae</taxon>
        <taxon>Caryophyllales</taxon>
        <taxon>Chenopodiaceae</taxon>
        <taxon>Chenopodioideae</taxon>
        <taxon>Atripliceae</taxon>
        <taxon>Chenopodium</taxon>
    </lineage>
</organism>
<dbReference type="GO" id="GO:0016117">
    <property type="term" value="P:carotenoid biosynthetic process"/>
    <property type="evidence" value="ECO:0007669"/>
    <property type="project" value="UniProtKB-KW"/>
</dbReference>
<dbReference type="InterPro" id="IPR019845">
    <property type="entry name" value="Squalene/phytoene_synthase_CS"/>
</dbReference>
<dbReference type="OMA" id="THAYERC"/>
<dbReference type="OrthoDB" id="6600518at2759"/>